<sequence>MSGYLSHDKALEMMKCGAKVAHSSFTSDEYLYISDEIIRDENGYHFEKGFQDRKDWDPEWFVVGWLEAPEDSRKYSYTEKNSPLIMSTHGIAEIVEIDFSKTIRDMVSGEIACQVTYTVSNTWDPSEFYVGYWGKDFLDKSYSPPNTCNCPCHKSVGKVMHIVACC</sequence>
<evidence type="ECO:0000313" key="2">
    <source>
        <dbReference type="Proteomes" id="UP000319466"/>
    </source>
</evidence>
<organism evidence="1 2">
    <name type="scientific">Aeromonas phage LAh_6</name>
    <dbReference type="NCBI Taxonomy" id="2591030"/>
    <lineage>
        <taxon>Viruses</taxon>
        <taxon>Duplodnaviria</taxon>
        <taxon>Heunggongvirae</taxon>
        <taxon>Uroviricota</taxon>
        <taxon>Caudoviricetes</taxon>
        <taxon>Grimontviridae</taxon>
        <taxon>Lahexavirus</taxon>
        <taxon>Lahexavirus LAh6</taxon>
    </lineage>
</organism>
<reference evidence="1 2" key="1">
    <citation type="submission" date="2019-04" db="EMBL/GenBank/DDBJ databases">
        <title>Novel bacteriophages capable of disrupting biofilms from clinical strains of Aeromonas hydrophila with intrinsic antibiotic resistance.</title>
        <authorList>
            <person name="Kabwe M."/>
            <person name="Brown T.L."/>
            <person name="Speirs L."/>
            <person name="Ku H."/>
            <person name="Leach M."/>
            <person name="Chan H.T."/>
            <person name="Petrovski S."/>
            <person name="Lock P."/>
            <person name="Tucci J."/>
        </authorList>
    </citation>
    <scope>NUCLEOTIDE SEQUENCE [LARGE SCALE GENOMIC DNA]</scope>
</reference>
<name>A0A513ZZT3_9CAUD</name>
<dbReference type="EMBL" id="MK838112">
    <property type="protein sequence ID" value="QDH46537.1"/>
    <property type="molecule type" value="Genomic_DNA"/>
</dbReference>
<accession>A0A513ZZT3</accession>
<evidence type="ECO:0000313" key="1">
    <source>
        <dbReference type="EMBL" id="QDH46537.1"/>
    </source>
</evidence>
<gene>
    <name evidence="1" type="ORF">LAh6_132</name>
</gene>
<dbReference type="Proteomes" id="UP000319466">
    <property type="component" value="Segment"/>
</dbReference>
<protein>
    <submittedName>
        <fullName evidence="1">Uncharacterized protein</fullName>
    </submittedName>
</protein>
<proteinExistence type="predicted"/>
<keyword evidence="2" id="KW-1185">Reference proteome</keyword>